<comment type="subcellular location">
    <subcellularLocation>
        <location evidence="1">Membrane</location>
        <topology evidence="1">Multi-pass membrane protein</topology>
    </subcellularLocation>
</comment>
<organism evidence="7">
    <name type="scientific">uncultured Campylobacterales bacterium</name>
    <dbReference type="NCBI Taxonomy" id="352960"/>
    <lineage>
        <taxon>Bacteria</taxon>
        <taxon>Pseudomonadati</taxon>
        <taxon>Campylobacterota</taxon>
        <taxon>Epsilonproteobacteria</taxon>
        <taxon>Campylobacterales</taxon>
        <taxon>environmental samples</taxon>
    </lineage>
</organism>
<dbReference type="SUPFAM" id="SSF103481">
    <property type="entry name" value="Multidrug resistance efflux transporter EmrE"/>
    <property type="match status" value="2"/>
</dbReference>
<keyword evidence="3 5" id="KW-1133">Transmembrane helix</keyword>
<keyword evidence="2 5" id="KW-0812">Transmembrane</keyword>
<gene>
    <name evidence="7" type="ORF">HELGO_WM2732</name>
</gene>
<feature type="transmembrane region" description="Helical" evidence="5">
    <location>
        <begin position="82"/>
        <end position="102"/>
    </location>
</feature>
<feature type="transmembrane region" description="Helical" evidence="5">
    <location>
        <begin position="165"/>
        <end position="187"/>
    </location>
</feature>
<keyword evidence="4 5" id="KW-0472">Membrane</keyword>
<dbReference type="GO" id="GO:0016020">
    <property type="term" value="C:membrane"/>
    <property type="evidence" value="ECO:0007669"/>
    <property type="project" value="UniProtKB-SubCell"/>
</dbReference>
<feature type="transmembrane region" description="Helical" evidence="5">
    <location>
        <begin position="207"/>
        <end position="223"/>
    </location>
</feature>
<feature type="transmembrane region" description="Helical" evidence="5">
    <location>
        <begin position="261"/>
        <end position="279"/>
    </location>
</feature>
<feature type="transmembrane region" description="Helical" evidence="5">
    <location>
        <begin position="55"/>
        <end position="76"/>
    </location>
</feature>
<evidence type="ECO:0000313" key="7">
    <source>
        <dbReference type="EMBL" id="CAA6804033.1"/>
    </source>
</evidence>
<evidence type="ECO:0000256" key="4">
    <source>
        <dbReference type="ARBA" id="ARBA00023136"/>
    </source>
</evidence>
<feature type="transmembrane region" description="Helical" evidence="5">
    <location>
        <begin position="235"/>
        <end position="255"/>
    </location>
</feature>
<feature type="domain" description="EamA" evidence="6">
    <location>
        <begin position="1"/>
        <end position="126"/>
    </location>
</feature>
<feature type="transmembrane region" description="Helical" evidence="5">
    <location>
        <begin position="132"/>
        <end position="153"/>
    </location>
</feature>
<evidence type="ECO:0000256" key="5">
    <source>
        <dbReference type="SAM" id="Phobius"/>
    </source>
</evidence>
<dbReference type="PANTHER" id="PTHR22911">
    <property type="entry name" value="ACYL-MALONYL CONDENSING ENZYME-RELATED"/>
    <property type="match status" value="1"/>
</dbReference>
<dbReference type="Pfam" id="PF00892">
    <property type="entry name" value="EamA"/>
    <property type="match status" value="1"/>
</dbReference>
<dbReference type="PANTHER" id="PTHR22911:SF6">
    <property type="entry name" value="SOLUTE CARRIER FAMILY 35 MEMBER G1"/>
    <property type="match status" value="1"/>
</dbReference>
<protein>
    <submittedName>
        <fullName evidence="7">Conserved hypothetical membrane protein (DUF6)</fullName>
    </submittedName>
</protein>
<sequence length="286" mass="31580">MILSTFFIVASDVIVKLQADFLPASEILFFRSLFGIILLLLSFIYFPIKQKGGKFGLLLLGGFFSFLGPSIFYYLIANIDLASASVLFKSSVLFGTLFSFIFLKERLSYLQILALFIGFTGVLLVLQPQVSFSRFEILGLICGSSTGVTYQVIKIIKNHYSSRTIVLTSLLFNCVILGIGMIVAHFIETKALDFMINKFVMPDLNSFLLLFSIALLALIANILKTKAFIYAKTGIIGSISYLRIALSCFLGILLGDNLPDTLMIIGIILIIISGIMVSLNKTKDLI</sequence>
<name>A0A6S6S8A0_9BACT</name>
<proteinExistence type="predicted"/>
<evidence type="ECO:0000259" key="6">
    <source>
        <dbReference type="Pfam" id="PF00892"/>
    </source>
</evidence>
<evidence type="ECO:0000256" key="3">
    <source>
        <dbReference type="ARBA" id="ARBA00022989"/>
    </source>
</evidence>
<dbReference type="InterPro" id="IPR000620">
    <property type="entry name" value="EamA_dom"/>
</dbReference>
<evidence type="ECO:0000256" key="1">
    <source>
        <dbReference type="ARBA" id="ARBA00004141"/>
    </source>
</evidence>
<evidence type="ECO:0000256" key="2">
    <source>
        <dbReference type="ARBA" id="ARBA00022692"/>
    </source>
</evidence>
<dbReference type="EMBL" id="CACVAW010000010">
    <property type="protein sequence ID" value="CAA6804033.1"/>
    <property type="molecule type" value="Genomic_DNA"/>
</dbReference>
<accession>A0A6S6S8A0</accession>
<feature type="transmembrane region" description="Helical" evidence="5">
    <location>
        <begin position="109"/>
        <end position="126"/>
    </location>
</feature>
<reference evidence="7" key="1">
    <citation type="submission" date="2020-01" db="EMBL/GenBank/DDBJ databases">
        <authorList>
            <person name="Meier V. D."/>
            <person name="Meier V D."/>
        </authorList>
    </citation>
    <scope>NUCLEOTIDE SEQUENCE</scope>
    <source>
        <strain evidence="7">HLG_WM_MAG_12</strain>
    </source>
</reference>
<dbReference type="InterPro" id="IPR037185">
    <property type="entry name" value="EmrE-like"/>
</dbReference>
<feature type="transmembrane region" description="Helical" evidence="5">
    <location>
        <begin position="29"/>
        <end position="48"/>
    </location>
</feature>
<dbReference type="AlphaFoldDB" id="A0A6S6S8A0"/>